<dbReference type="SUPFAM" id="SSF54427">
    <property type="entry name" value="NTF2-like"/>
    <property type="match status" value="1"/>
</dbReference>
<keyword evidence="1" id="KW-0732">Signal</keyword>
<dbReference type="InterPro" id="IPR032710">
    <property type="entry name" value="NTF2-like_dom_sf"/>
</dbReference>
<organism evidence="2 3">
    <name type="scientific">Bacteroides sedimenti</name>
    <dbReference type="NCBI Taxonomy" id="2136147"/>
    <lineage>
        <taxon>Bacteria</taxon>
        <taxon>Pseudomonadati</taxon>
        <taxon>Bacteroidota</taxon>
        <taxon>Bacteroidia</taxon>
        <taxon>Bacteroidales</taxon>
        <taxon>Bacteroidaceae</taxon>
        <taxon>Bacteroides</taxon>
    </lineage>
</organism>
<sequence length="199" mass="22589">MKKKSRIIQLFAALIVVAAIASFNSCMNKNGNTSGSKSEIDSLRNQIKELTAGNDTLTKNLVKFDTLDFTIFSNQEWVRFHENHSKDIKVYWPDGHFTTGLERHIADLKAMFVYAPDTRIKQHPVRFGSSTGEWTAVTGVMEGTFTKPMPIGNGKFIQPTGKKFKLPMCTIGHWKNGVMFEEFLFWDNQTYMNQLGLGK</sequence>
<gene>
    <name evidence="2" type="ORF">BSYN_06400</name>
</gene>
<feature type="signal peptide" evidence="1">
    <location>
        <begin position="1"/>
        <end position="21"/>
    </location>
</feature>
<keyword evidence="3" id="KW-1185">Reference proteome</keyword>
<name>A0ABN6Z1G2_9BACE</name>
<feature type="chain" id="PRO_5045195636" description="Polyketide cyclase" evidence="1">
    <location>
        <begin position="22"/>
        <end position="199"/>
    </location>
</feature>
<reference evidence="2 3" key="1">
    <citation type="submission" date="2023-04" db="EMBL/GenBank/DDBJ databases">
        <title>Draft genome sequence of acteroides sedimenti strain YN3PY1.</title>
        <authorList>
            <person name="Yoshida N."/>
        </authorList>
    </citation>
    <scope>NUCLEOTIDE SEQUENCE [LARGE SCALE GENOMIC DNA]</scope>
    <source>
        <strain evidence="2 3">YN3PY1</strain>
    </source>
</reference>
<evidence type="ECO:0000313" key="3">
    <source>
        <dbReference type="Proteomes" id="UP001496674"/>
    </source>
</evidence>
<dbReference type="RefSeq" id="WP_353333254.1">
    <property type="nucleotide sequence ID" value="NZ_AP028055.1"/>
</dbReference>
<protein>
    <recommendedName>
        <fullName evidence="4">Polyketide cyclase</fullName>
    </recommendedName>
</protein>
<evidence type="ECO:0008006" key="4">
    <source>
        <dbReference type="Google" id="ProtNLM"/>
    </source>
</evidence>
<evidence type="ECO:0000313" key="2">
    <source>
        <dbReference type="EMBL" id="BEG98375.1"/>
    </source>
</evidence>
<dbReference type="Proteomes" id="UP001496674">
    <property type="component" value="Chromosome"/>
</dbReference>
<dbReference type="InterPro" id="IPR009959">
    <property type="entry name" value="Cyclase_SnoaL-like"/>
</dbReference>
<accession>A0ABN6Z1G2</accession>
<proteinExistence type="predicted"/>
<evidence type="ECO:0000256" key="1">
    <source>
        <dbReference type="SAM" id="SignalP"/>
    </source>
</evidence>
<dbReference type="EMBL" id="AP028055">
    <property type="protein sequence ID" value="BEG98375.1"/>
    <property type="molecule type" value="Genomic_DNA"/>
</dbReference>
<dbReference type="Gene3D" id="3.10.450.50">
    <property type="match status" value="1"/>
</dbReference>
<dbReference type="Pfam" id="PF07366">
    <property type="entry name" value="SnoaL"/>
    <property type="match status" value="1"/>
</dbReference>